<keyword evidence="3" id="KW-1185">Reference proteome</keyword>
<feature type="region of interest" description="Disordered" evidence="1">
    <location>
        <begin position="208"/>
        <end position="229"/>
    </location>
</feature>
<name>A0AAV3Q4Z0_LITER</name>
<feature type="compositionally biased region" description="Basic and acidic residues" evidence="1">
    <location>
        <begin position="110"/>
        <end position="120"/>
    </location>
</feature>
<dbReference type="PANTHER" id="PTHR33621:SF2">
    <property type="entry name" value="RIBOSOMAL L1 DOMAIN-CONTAINING PROTEIN"/>
    <property type="match status" value="1"/>
</dbReference>
<proteinExistence type="predicted"/>
<evidence type="ECO:0000313" key="2">
    <source>
        <dbReference type="EMBL" id="GAA0158252.1"/>
    </source>
</evidence>
<feature type="region of interest" description="Disordered" evidence="1">
    <location>
        <begin position="868"/>
        <end position="900"/>
    </location>
</feature>
<sequence>MDFNTLSRRQLQFLCKNNKIPANITNVAMANALNALEFVEGIEEFLNPSETTIPQSPMVHSTGGRTRTAKGVGVSKTPGAAPTTATRRRAAAASTSVRRKIEVSSNESLDENKDVKRDVSVKTPSAAAPASRRRGVRETSTVKHVYNTRRSARLAEKTGEQKERSEAIKINSFTEEVDENVEVAMKECSVDQSEISDITVLDNLKECSEESEVKSNDESKEISEGNSDITNGVVGAVASIEQRVASDVKITSDQVEDGPVDGLMKEGDVVETNAEVDEERVGSEEIQENKRKTKDTKINSHKDEEVNASFEDTKTNSNVDADSKASIDNNVDEETEGLSEDTEMYPNVAEETEAFIEKDTEKNSNEVEEVNAPFEGTKMDSNVDEEAKASIDSNVDEETKAPIEATGIVGGETMASTEENDMNSNMYEEAKAPSEFTEKTEVFIEKGSEMNSNEDEEVTASFEYNEMNLNVDEEAKASVDSNVDEDTKASTEDTGMNSKVGEETEMNSNVDEEAKASSEVNEMNSNVDDETKAPIAVTDIISEVDEECKASIAEDTDVNSNEDEEIDVAEYKVADSCNVEKERLFNHDDQVKEHEAYAKEIENHGDMVANVTVNIQGIDNEEFDMSDENETSDDEESGMSDENETSDDEESDMSDESETSEDEESEMSNISGDRVANVTLNMQETDSEESNMSDEIETSDDEELLDMPNITHDMVSNVTVNIQETDKEESYMSEENVNSDHQEDMVVPEIKIQDGELVDAKDNLESNFADDVPEDILVPEVKIQDELLNSEATHESNFADDVPEDILVPKVEIQDEPLNSEAKHESSFSTIGDAAAASTDVSDPTHIVAPLISDDLVSSIEPLKKSLIKTPSKKSANRTPKTVRRLTQVSDDKENVDSGRKSVILIDEKPTKKPLEDFSIRQLSKMFKEKAQISKQSTKEDGKEDENVIKATPTRLALKTLSENCMAAESQN</sequence>
<dbReference type="AlphaFoldDB" id="A0AAV3Q4Z0"/>
<feature type="region of interest" description="Disordered" evidence="1">
    <location>
        <begin position="49"/>
        <end position="149"/>
    </location>
</feature>
<comment type="caution">
    <text evidence="2">The sequence shown here is derived from an EMBL/GenBank/DDBJ whole genome shotgun (WGS) entry which is preliminary data.</text>
</comment>
<dbReference type="PANTHER" id="PTHR33621">
    <property type="entry name" value="ASPARTIC/GLUTAMIC ACID-RICH PROTEIN"/>
    <property type="match status" value="1"/>
</dbReference>
<evidence type="ECO:0000313" key="3">
    <source>
        <dbReference type="Proteomes" id="UP001454036"/>
    </source>
</evidence>
<feature type="region of interest" description="Disordered" evidence="1">
    <location>
        <begin position="476"/>
        <end position="534"/>
    </location>
</feature>
<feature type="compositionally biased region" description="Acidic residues" evidence="1">
    <location>
        <begin position="685"/>
        <end position="700"/>
    </location>
</feature>
<feature type="compositionally biased region" description="Low complexity" evidence="1">
    <location>
        <begin position="77"/>
        <end position="96"/>
    </location>
</feature>
<feature type="compositionally biased region" description="Polar residues" evidence="1">
    <location>
        <begin position="49"/>
        <end position="65"/>
    </location>
</feature>
<reference evidence="2 3" key="1">
    <citation type="submission" date="2024-01" db="EMBL/GenBank/DDBJ databases">
        <title>The complete chloroplast genome sequence of Lithospermum erythrorhizon: insights into the phylogenetic relationship among Boraginaceae species and the maternal lineages of purple gromwells.</title>
        <authorList>
            <person name="Okada T."/>
            <person name="Watanabe K."/>
        </authorList>
    </citation>
    <scope>NUCLEOTIDE SEQUENCE [LARGE SCALE GENOMIC DNA]</scope>
</reference>
<feature type="region of interest" description="Disordered" evidence="1">
    <location>
        <begin position="929"/>
        <end position="951"/>
    </location>
</feature>
<feature type="compositionally biased region" description="Basic and acidic residues" evidence="1">
    <location>
        <begin position="279"/>
        <end position="305"/>
    </location>
</feature>
<feature type="region of interest" description="Disordered" evidence="1">
    <location>
        <begin position="250"/>
        <end position="414"/>
    </location>
</feature>
<feature type="compositionally biased region" description="Basic and acidic residues" evidence="1">
    <location>
        <begin position="208"/>
        <end position="223"/>
    </location>
</feature>
<feature type="compositionally biased region" description="Basic and acidic residues" evidence="1">
    <location>
        <begin position="890"/>
        <end position="900"/>
    </location>
</feature>
<dbReference type="EMBL" id="BAABME010003294">
    <property type="protein sequence ID" value="GAA0158252.1"/>
    <property type="molecule type" value="Genomic_DNA"/>
</dbReference>
<accession>A0AAV3Q4Z0</accession>
<feature type="compositionally biased region" description="Basic and acidic residues" evidence="1">
    <location>
        <begin position="929"/>
        <end position="948"/>
    </location>
</feature>
<feature type="compositionally biased region" description="Acidic residues" evidence="1">
    <location>
        <begin position="330"/>
        <end position="343"/>
    </location>
</feature>
<feature type="compositionally biased region" description="Acidic residues" evidence="1">
    <location>
        <begin position="619"/>
        <end position="666"/>
    </location>
</feature>
<feature type="compositionally biased region" description="Basic residues" evidence="1">
    <location>
        <begin position="871"/>
        <end position="884"/>
    </location>
</feature>
<feature type="compositionally biased region" description="Basic and acidic residues" evidence="1">
    <location>
        <begin position="355"/>
        <end position="365"/>
    </location>
</feature>
<evidence type="ECO:0000256" key="1">
    <source>
        <dbReference type="SAM" id="MobiDB-lite"/>
    </source>
</evidence>
<protein>
    <submittedName>
        <fullName evidence="2">Uncharacterized protein</fullName>
    </submittedName>
</protein>
<gene>
    <name evidence="2" type="ORF">LIER_15331</name>
</gene>
<feature type="region of interest" description="Disordered" evidence="1">
    <location>
        <begin position="613"/>
        <end position="700"/>
    </location>
</feature>
<dbReference type="Proteomes" id="UP001454036">
    <property type="component" value="Unassembled WGS sequence"/>
</dbReference>
<organism evidence="2 3">
    <name type="scientific">Lithospermum erythrorhizon</name>
    <name type="common">Purple gromwell</name>
    <name type="synonym">Lithospermum officinale var. erythrorhizon</name>
    <dbReference type="NCBI Taxonomy" id="34254"/>
    <lineage>
        <taxon>Eukaryota</taxon>
        <taxon>Viridiplantae</taxon>
        <taxon>Streptophyta</taxon>
        <taxon>Embryophyta</taxon>
        <taxon>Tracheophyta</taxon>
        <taxon>Spermatophyta</taxon>
        <taxon>Magnoliopsida</taxon>
        <taxon>eudicotyledons</taxon>
        <taxon>Gunneridae</taxon>
        <taxon>Pentapetalae</taxon>
        <taxon>asterids</taxon>
        <taxon>lamiids</taxon>
        <taxon>Boraginales</taxon>
        <taxon>Boraginaceae</taxon>
        <taxon>Boraginoideae</taxon>
        <taxon>Lithospermeae</taxon>
        <taxon>Lithospermum</taxon>
    </lineage>
</organism>